<feature type="region of interest" description="Disordered" evidence="1">
    <location>
        <begin position="1"/>
        <end position="36"/>
    </location>
</feature>
<dbReference type="OrthoDB" id="2666443at2"/>
<dbReference type="AlphaFoldDB" id="A0A1R0ZGT0"/>
<sequence>MANGRNNKKMGGNSNAKSNGNSNGNNNGNGNSEETAELSAEDYEIIAAALATLGDFFAFLSLVKARQVTKETGGEVEVPEIFTLSTKKPSRRKLR</sequence>
<organism evidence="2 3">
    <name type="scientific">Paenibacillus odorifer</name>
    <dbReference type="NCBI Taxonomy" id="189426"/>
    <lineage>
        <taxon>Bacteria</taxon>
        <taxon>Bacillati</taxon>
        <taxon>Bacillota</taxon>
        <taxon>Bacilli</taxon>
        <taxon>Bacillales</taxon>
        <taxon>Paenibacillaceae</taxon>
        <taxon>Paenibacillus</taxon>
    </lineage>
</organism>
<evidence type="ECO:0000313" key="2">
    <source>
        <dbReference type="EMBL" id="OME69790.1"/>
    </source>
</evidence>
<accession>A0A1R0ZGT0</accession>
<dbReference type="EMBL" id="MPTW01000006">
    <property type="protein sequence ID" value="OME69790.1"/>
    <property type="molecule type" value="Genomic_DNA"/>
</dbReference>
<evidence type="ECO:0000256" key="1">
    <source>
        <dbReference type="SAM" id="MobiDB-lite"/>
    </source>
</evidence>
<reference evidence="2 3" key="1">
    <citation type="submission" date="2016-11" db="EMBL/GenBank/DDBJ databases">
        <title>Paenibacillus species isolates.</title>
        <authorList>
            <person name="Beno S.M."/>
        </authorList>
    </citation>
    <scope>NUCLEOTIDE SEQUENCE [LARGE SCALE GENOMIC DNA]</scope>
    <source>
        <strain evidence="2 3">FSL H7-0443</strain>
    </source>
</reference>
<proteinExistence type="predicted"/>
<protein>
    <submittedName>
        <fullName evidence="2">Uncharacterized protein</fullName>
    </submittedName>
</protein>
<name>A0A1R0ZGT0_9BACL</name>
<comment type="caution">
    <text evidence="2">The sequence shown here is derived from an EMBL/GenBank/DDBJ whole genome shotgun (WGS) entry which is preliminary data.</text>
</comment>
<gene>
    <name evidence="2" type="ORF">BSK65_12690</name>
</gene>
<dbReference type="RefSeq" id="WP_076284673.1">
    <property type="nucleotide sequence ID" value="NZ_MPTW01000006.1"/>
</dbReference>
<dbReference type="Proteomes" id="UP000187425">
    <property type="component" value="Unassembled WGS sequence"/>
</dbReference>
<evidence type="ECO:0000313" key="3">
    <source>
        <dbReference type="Proteomes" id="UP000187425"/>
    </source>
</evidence>
<feature type="compositionally biased region" description="Low complexity" evidence="1">
    <location>
        <begin position="9"/>
        <end position="32"/>
    </location>
</feature>